<dbReference type="EMBL" id="BARS01052261">
    <property type="protein sequence ID" value="GAG52517.1"/>
    <property type="molecule type" value="Genomic_DNA"/>
</dbReference>
<dbReference type="PANTHER" id="PTHR43185:SF1">
    <property type="entry name" value="FE(2+) TRANSPORTER FEOB"/>
    <property type="match status" value="1"/>
</dbReference>
<dbReference type="Gene3D" id="1.10.287.1770">
    <property type="match status" value="1"/>
</dbReference>
<keyword evidence="1" id="KW-1133">Transmembrane helix</keyword>
<protein>
    <recommendedName>
        <fullName evidence="5">Nucleoside transporter/FeoB GTPase Gate domain-containing protein</fullName>
    </recommendedName>
</protein>
<feature type="domain" description="Nucleoside transporter/FeoB GTPase Gate" evidence="2">
    <location>
        <begin position="160"/>
        <end position="231"/>
    </location>
</feature>
<evidence type="ECO:0000256" key="1">
    <source>
        <dbReference type="SAM" id="Phobius"/>
    </source>
</evidence>
<feature type="non-terminal residue" evidence="4">
    <location>
        <position position="1"/>
    </location>
</feature>
<dbReference type="Pfam" id="PF17910">
    <property type="entry name" value="FeoB_Cyto"/>
    <property type="match status" value="1"/>
</dbReference>
<keyword evidence="1" id="KW-0472">Membrane</keyword>
<dbReference type="InterPro" id="IPR050860">
    <property type="entry name" value="FeoB_GTPase"/>
</dbReference>
<dbReference type="AlphaFoldDB" id="X0Z1U2"/>
<evidence type="ECO:0008006" key="5">
    <source>
        <dbReference type="Google" id="ProtNLM"/>
    </source>
</evidence>
<feature type="non-terminal residue" evidence="4">
    <location>
        <position position="232"/>
    </location>
</feature>
<feature type="transmembrane region" description="Helical" evidence="1">
    <location>
        <begin position="196"/>
        <end position="219"/>
    </location>
</feature>
<feature type="transmembrane region" description="Helical" evidence="1">
    <location>
        <begin position="93"/>
        <end position="111"/>
    </location>
</feature>
<dbReference type="GO" id="GO:0005886">
    <property type="term" value="C:plasma membrane"/>
    <property type="evidence" value="ECO:0007669"/>
    <property type="project" value="TreeGrafter"/>
</dbReference>
<dbReference type="InterPro" id="IPR011642">
    <property type="entry name" value="Gate_dom"/>
</dbReference>
<feature type="transmembrane region" description="Helical" evidence="1">
    <location>
        <begin position="117"/>
        <end position="136"/>
    </location>
</feature>
<accession>X0Z1U2</accession>
<proteinExistence type="predicted"/>
<dbReference type="InterPro" id="IPR041069">
    <property type="entry name" value="FeoB_Cyto"/>
</dbReference>
<reference evidence="4" key="1">
    <citation type="journal article" date="2014" name="Front. Microbiol.">
        <title>High frequency of phylogenetically diverse reductive dehalogenase-homologous genes in deep subseafloor sedimentary metagenomes.</title>
        <authorList>
            <person name="Kawai M."/>
            <person name="Futagami T."/>
            <person name="Toyoda A."/>
            <person name="Takaki Y."/>
            <person name="Nishi S."/>
            <person name="Hori S."/>
            <person name="Arai W."/>
            <person name="Tsubouchi T."/>
            <person name="Morono Y."/>
            <person name="Uchiyama I."/>
            <person name="Ito T."/>
            <person name="Fujiyama A."/>
            <person name="Inagaki F."/>
            <person name="Takami H."/>
        </authorList>
    </citation>
    <scope>NUCLEOTIDE SEQUENCE</scope>
    <source>
        <strain evidence="4">Expedition CK06-06</strain>
    </source>
</reference>
<organism evidence="4">
    <name type="scientific">marine sediment metagenome</name>
    <dbReference type="NCBI Taxonomy" id="412755"/>
    <lineage>
        <taxon>unclassified sequences</taxon>
        <taxon>metagenomes</taxon>
        <taxon>ecological metagenomes</taxon>
    </lineage>
</organism>
<keyword evidence="1" id="KW-0812">Transmembrane</keyword>
<dbReference type="Pfam" id="PF07670">
    <property type="entry name" value="Gate"/>
    <property type="match status" value="1"/>
</dbReference>
<evidence type="ECO:0000259" key="2">
    <source>
        <dbReference type="Pfam" id="PF07670"/>
    </source>
</evidence>
<sequence length="232" mass="25258">GALSGQYEPRWAAVKLLENDRDLRKTIGSEEVLSAVEQSGQRLEKLFGHAPEVIIAEQRYGFISGACTEAVRSTVEARHTTSDQIDAVVTNRVLGLPMFFGLMYLVFHLTFTLGDPPMGWLESLFGWLGGAIASLWTTGSESALKSLLVDGIIGGVGGVVVFLPNIVLLFLAISILEDSGYMARAAFLMDRLMHKIGLHGKSFIPMLIGFGCSIPAIMATRTIENRKDRLTT</sequence>
<evidence type="ECO:0000259" key="3">
    <source>
        <dbReference type="Pfam" id="PF17910"/>
    </source>
</evidence>
<feature type="transmembrane region" description="Helical" evidence="1">
    <location>
        <begin position="148"/>
        <end position="176"/>
    </location>
</feature>
<feature type="domain" description="FeoB cytosolic helical" evidence="3">
    <location>
        <begin position="4"/>
        <end position="72"/>
    </location>
</feature>
<name>X0Z1U2_9ZZZZ</name>
<dbReference type="PANTHER" id="PTHR43185">
    <property type="entry name" value="FERROUS IRON TRANSPORT PROTEIN B"/>
    <property type="match status" value="1"/>
</dbReference>
<dbReference type="GO" id="GO:0015093">
    <property type="term" value="F:ferrous iron transmembrane transporter activity"/>
    <property type="evidence" value="ECO:0007669"/>
    <property type="project" value="TreeGrafter"/>
</dbReference>
<comment type="caution">
    <text evidence="4">The sequence shown here is derived from an EMBL/GenBank/DDBJ whole genome shotgun (WGS) entry which is preliminary data.</text>
</comment>
<evidence type="ECO:0000313" key="4">
    <source>
        <dbReference type="EMBL" id="GAG52517.1"/>
    </source>
</evidence>
<gene>
    <name evidence="4" type="ORF">S01H1_77727</name>
</gene>